<feature type="coiled-coil region" evidence="14">
    <location>
        <begin position="348"/>
        <end position="375"/>
    </location>
</feature>
<evidence type="ECO:0000259" key="17">
    <source>
        <dbReference type="PROSITE" id="PS50113"/>
    </source>
</evidence>
<dbReference type="GO" id="GO:0005886">
    <property type="term" value="C:plasma membrane"/>
    <property type="evidence" value="ECO:0007669"/>
    <property type="project" value="UniProtKB-SubCell"/>
</dbReference>
<feature type="domain" description="PAS" evidence="16">
    <location>
        <begin position="372"/>
        <end position="450"/>
    </location>
</feature>
<dbReference type="Pfam" id="PF02518">
    <property type="entry name" value="HATPase_c"/>
    <property type="match status" value="1"/>
</dbReference>
<evidence type="ECO:0000256" key="4">
    <source>
        <dbReference type="ARBA" id="ARBA00022475"/>
    </source>
</evidence>
<keyword evidence="11" id="KW-1133">Transmembrane helix</keyword>
<dbReference type="Proteomes" id="UP000028725">
    <property type="component" value="Unassembled WGS sequence"/>
</dbReference>
<keyword evidence="4" id="KW-1003">Cell membrane</keyword>
<evidence type="ECO:0000256" key="11">
    <source>
        <dbReference type="ARBA" id="ARBA00022989"/>
    </source>
</evidence>
<comment type="catalytic activity">
    <reaction evidence="1">
        <text>ATP + protein L-histidine = ADP + protein N-phospho-L-histidine.</text>
        <dbReference type="EC" id="2.7.13.3"/>
    </reaction>
</comment>
<dbReference type="SUPFAM" id="SSF55785">
    <property type="entry name" value="PYP-like sensor domain (PAS domain)"/>
    <property type="match status" value="1"/>
</dbReference>
<evidence type="ECO:0000313" key="20">
    <source>
        <dbReference type="Proteomes" id="UP000028725"/>
    </source>
</evidence>
<dbReference type="CDD" id="cd00075">
    <property type="entry name" value="HATPase"/>
    <property type="match status" value="1"/>
</dbReference>
<evidence type="ECO:0000256" key="13">
    <source>
        <dbReference type="ARBA" id="ARBA00023136"/>
    </source>
</evidence>
<dbReference type="Gene3D" id="6.10.340.10">
    <property type="match status" value="1"/>
</dbReference>
<dbReference type="PRINTS" id="PR00344">
    <property type="entry name" value="BCTRLSENSOR"/>
</dbReference>
<feature type="domain" description="HAMP" evidence="18">
    <location>
        <begin position="308"/>
        <end position="360"/>
    </location>
</feature>
<dbReference type="InterPro" id="IPR013656">
    <property type="entry name" value="PAS_4"/>
</dbReference>
<dbReference type="PROSITE" id="PS50109">
    <property type="entry name" value="HIS_KIN"/>
    <property type="match status" value="1"/>
</dbReference>
<evidence type="ECO:0000256" key="8">
    <source>
        <dbReference type="ARBA" id="ARBA00022741"/>
    </source>
</evidence>
<keyword evidence="7" id="KW-0812">Transmembrane</keyword>
<reference evidence="19 20" key="1">
    <citation type="submission" date="2014-04" db="EMBL/GenBank/DDBJ databases">
        <title>Genome assembly of Hyalangium minutum DSM 14724.</title>
        <authorList>
            <person name="Sharma G."/>
            <person name="Subramanian S."/>
        </authorList>
    </citation>
    <scope>NUCLEOTIDE SEQUENCE [LARGE SCALE GENOMIC DNA]</scope>
    <source>
        <strain evidence="19 20">DSM 14724</strain>
    </source>
</reference>
<evidence type="ECO:0000256" key="2">
    <source>
        <dbReference type="ARBA" id="ARBA00004651"/>
    </source>
</evidence>
<dbReference type="GO" id="GO:0007234">
    <property type="term" value="P:osmosensory signaling via phosphorelay pathway"/>
    <property type="evidence" value="ECO:0007669"/>
    <property type="project" value="TreeGrafter"/>
</dbReference>
<dbReference type="InterPro" id="IPR004358">
    <property type="entry name" value="Sig_transdc_His_kin-like_C"/>
</dbReference>
<proteinExistence type="predicted"/>
<dbReference type="CDD" id="cd06225">
    <property type="entry name" value="HAMP"/>
    <property type="match status" value="1"/>
</dbReference>
<dbReference type="SMART" id="SM00304">
    <property type="entry name" value="HAMP"/>
    <property type="match status" value="1"/>
</dbReference>
<keyword evidence="12" id="KW-0902">Two-component regulatory system</keyword>
<evidence type="ECO:0000256" key="1">
    <source>
        <dbReference type="ARBA" id="ARBA00000085"/>
    </source>
</evidence>
<dbReference type="STRING" id="394096.DB31_7179"/>
<dbReference type="EMBL" id="JMCB01000006">
    <property type="protein sequence ID" value="KFE67942.1"/>
    <property type="molecule type" value="Genomic_DNA"/>
</dbReference>
<dbReference type="SMART" id="SM00388">
    <property type="entry name" value="HisKA"/>
    <property type="match status" value="1"/>
</dbReference>
<dbReference type="PROSITE" id="PS50113">
    <property type="entry name" value="PAC"/>
    <property type="match status" value="1"/>
</dbReference>
<keyword evidence="14" id="KW-0175">Coiled coil</keyword>
<comment type="subcellular location">
    <subcellularLocation>
        <location evidence="2">Cell membrane</location>
        <topology evidence="2">Multi-pass membrane protein</topology>
    </subcellularLocation>
</comment>
<evidence type="ECO:0000256" key="10">
    <source>
        <dbReference type="ARBA" id="ARBA00022840"/>
    </source>
</evidence>
<dbReference type="SUPFAM" id="SSF47384">
    <property type="entry name" value="Homodimeric domain of signal transducing histidine kinase"/>
    <property type="match status" value="1"/>
</dbReference>
<dbReference type="InterPro" id="IPR003661">
    <property type="entry name" value="HisK_dim/P_dom"/>
</dbReference>
<dbReference type="InterPro" id="IPR000014">
    <property type="entry name" value="PAS"/>
</dbReference>
<dbReference type="SMART" id="SM00091">
    <property type="entry name" value="PAS"/>
    <property type="match status" value="1"/>
</dbReference>
<dbReference type="Pfam" id="PF13185">
    <property type="entry name" value="GAF_2"/>
    <property type="match status" value="1"/>
</dbReference>
<dbReference type="GO" id="GO:0000156">
    <property type="term" value="F:phosphorelay response regulator activity"/>
    <property type="evidence" value="ECO:0007669"/>
    <property type="project" value="TreeGrafter"/>
</dbReference>
<keyword evidence="5" id="KW-0597">Phosphoprotein</keyword>
<keyword evidence="6" id="KW-0808">Transferase</keyword>
<evidence type="ECO:0000256" key="14">
    <source>
        <dbReference type="SAM" id="Coils"/>
    </source>
</evidence>
<evidence type="ECO:0000256" key="3">
    <source>
        <dbReference type="ARBA" id="ARBA00012438"/>
    </source>
</evidence>
<dbReference type="SMART" id="SM00065">
    <property type="entry name" value="GAF"/>
    <property type="match status" value="1"/>
</dbReference>
<dbReference type="InterPro" id="IPR003594">
    <property type="entry name" value="HATPase_dom"/>
</dbReference>
<dbReference type="InterPro" id="IPR036097">
    <property type="entry name" value="HisK_dim/P_sf"/>
</dbReference>
<evidence type="ECO:0000259" key="18">
    <source>
        <dbReference type="PROSITE" id="PS50885"/>
    </source>
</evidence>
<evidence type="ECO:0000256" key="5">
    <source>
        <dbReference type="ARBA" id="ARBA00022553"/>
    </source>
</evidence>
<dbReference type="GO" id="GO:0005524">
    <property type="term" value="F:ATP binding"/>
    <property type="evidence" value="ECO:0007669"/>
    <property type="project" value="UniProtKB-KW"/>
</dbReference>
<dbReference type="InterPro" id="IPR050351">
    <property type="entry name" value="BphY/WalK/GraS-like"/>
</dbReference>
<dbReference type="InterPro" id="IPR029016">
    <property type="entry name" value="GAF-like_dom_sf"/>
</dbReference>
<keyword evidence="10" id="KW-0067">ATP-binding</keyword>
<dbReference type="InterPro" id="IPR036890">
    <property type="entry name" value="HATPase_C_sf"/>
</dbReference>
<dbReference type="EC" id="2.7.13.3" evidence="3"/>
<comment type="caution">
    <text evidence="19">The sequence shown here is derived from an EMBL/GenBank/DDBJ whole genome shotgun (WGS) entry which is preliminary data.</text>
</comment>
<dbReference type="InterPro" id="IPR033479">
    <property type="entry name" value="dCache_1"/>
</dbReference>
<sequence>MAMPRLHFHAKLLLAFGAVLLPVLVLLSADFFLGKQRTQETLLATQRITAQAVAVQLTESFEAAIEFAQAVANDPLVQGMDPRQLDGHMQQLVLRSSLYDAIGVYDATGLNRGWGEPDAPAEPRLRIGDRPYFQKVMATGAPVISEVIELRRPQGTAILISVPIPGPEGRPTGVVNVIMQTRLLARRYLDARLQSGQEIFLVDATGRLAFHTGYPDLTYAQSGAFLALEPLRRALAGTPVQLERFTNPLSTVLSLGTFVPTPRHGWAVGVMAPRDVALAPLYGWLRAKLGAFLGILLLSALLSAVLARRYAYPVRSLRAVARNVGRGELGQRVSIQTGDELQELAEAFNEMSSRVARRQAEVDALREEAERHASQRDAIIASVPDAIFLISPDGRLCDANPAGCRLLGFKDCSSLGRPLEEYLERHCFRHLDGRPVELAEMPLQRALAGETFTDVELRLRTAKGEERLVSINGAPVRNSAGQIILGEIVVHDITERMQVEEERTRLLERELALSRVSQALVMEVELERVAHVAIEQSLQALGADAAGLWLAKPDHQQLSLIGSYGLAQKIREDLQQISLESPLLTAQAARQETLQVIGDMLSQEAPALTKKFALEEGFRSLVSIPLHSRGHLVGVLTCFTHEPRQFAPRELEFHTTVGQLFAMAIEKARLFLEVREALRLREEFMSAAAHELRTPVTTIQTWADILSRMEVNSVRQQKGLTAIARNTRRLAQLVEHLFAAVWMAPGLPKMERDRFDLSEVVEEKVKSLSRTTESPIRVEVSESLLVDGDRQRMGDVVAHLLENAIRYSPPGAAIEVRLRCAEHQAMVSVSDHGPGIPPERQPHVFEPLYEPLPPGATGYTGVVGLGLHLSWQIVEAHGGRIWLNTSDDGNTFCFSLPLSEEEGLQYASA</sequence>
<keyword evidence="8" id="KW-0547">Nucleotide-binding</keyword>
<dbReference type="AlphaFoldDB" id="A0A085WJS9"/>
<dbReference type="PANTHER" id="PTHR42878:SF7">
    <property type="entry name" value="SENSOR HISTIDINE KINASE GLRK"/>
    <property type="match status" value="1"/>
</dbReference>
<dbReference type="GO" id="GO:0030295">
    <property type="term" value="F:protein kinase activator activity"/>
    <property type="evidence" value="ECO:0007669"/>
    <property type="project" value="TreeGrafter"/>
</dbReference>
<dbReference type="Gene3D" id="1.10.287.130">
    <property type="match status" value="1"/>
</dbReference>
<gene>
    <name evidence="19" type="ORF">DB31_7179</name>
</gene>
<dbReference type="SUPFAM" id="SSF158472">
    <property type="entry name" value="HAMP domain-like"/>
    <property type="match status" value="1"/>
</dbReference>
<dbReference type="NCBIfam" id="TIGR00229">
    <property type="entry name" value="sensory_box"/>
    <property type="match status" value="1"/>
</dbReference>
<dbReference type="Pfam" id="PF08448">
    <property type="entry name" value="PAS_4"/>
    <property type="match status" value="1"/>
</dbReference>
<evidence type="ECO:0000256" key="12">
    <source>
        <dbReference type="ARBA" id="ARBA00023012"/>
    </source>
</evidence>
<dbReference type="InterPro" id="IPR035965">
    <property type="entry name" value="PAS-like_dom_sf"/>
</dbReference>
<dbReference type="InterPro" id="IPR005467">
    <property type="entry name" value="His_kinase_dom"/>
</dbReference>
<dbReference type="InterPro" id="IPR003660">
    <property type="entry name" value="HAMP_dom"/>
</dbReference>
<dbReference type="Gene3D" id="3.30.450.20">
    <property type="entry name" value="PAS domain"/>
    <property type="match status" value="2"/>
</dbReference>
<dbReference type="Gene3D" id="3.30.565.10">
    <property type="entry name" value="Histidine kinase-like ATPase, C-terminal domain"/>
    <property type="match status" value="1"/>
</dbReference>
<dbReference type="CDD" id="cd18773">
    <property type="entry name" value="PDC1_HK_sensor"/>
    <property type="match status" value="1"/>
</dbReference>
<dbReference type="Pfam" id="PF00512">
    <property type="entry name" value="HisKA"/>
    <property type="match status" value="1"/>
</dbReference>
<evidence type="ECO:0000256" key="6">
    <source>
        <dbReference type="ARBA" id="ARBA00022679"/>
    </source>
</evidence>
<accession>A0A085WJS9</accession>
<dbReference type="CDD" id="cd00130">
    <property type="entry name" value="PAS"/>
    <property type="match status" value="1"/>
</dbReference>
<feature type="domain" description="PAC" evidence="17">
    <location>
        <begin position="453"/>
        <end position="505"/>
    </location>
</feature>
<feature type="domain" description="Histidine kinase" evidence="15">
    <location>
        <begin position="687"/>
        <end position="900"/>
    </location>
</feature>
<organism evidence="19 20">
    <name type="scientific">Hyalangium minutum</name>
    <dbReference type="NCBI Taxonomy" id="394096"/>
    <lineage>
        <taxon>Bacteria</taxon>
        <taxon>Pseudomonadati</taxon>
        <taxon>Myxococcota</taxon>
        <taxon>Myxococcia</taxon>
        <taxon>Myxococcales</taxon>
        <taxon>Cystobacterineae</taxon>
        <taxon>Archangiaceae</taxon>
        <taxon>Hyalangium</taxon>
    </lineage>
</organism>
<dbReference type="InterPro" id="IPR000700">
    <property type="entry name" value="PAS-assoc_C"/>
</dbReference>
<evidence type="ECO:0000259" key="16">
    <source>
        <dbReference type="PROSITE" id="PS50112"/>
    </source>
</evidence>
<dbReference type="CDD" id="cd00082">
    <property type="entry name" value="HisKA"/>
    <property type="match status" value="1"/>
</dbReference>
<dbReference type="Gene3D" id="3.30.450.40">
    <property type="match status" value="1"/>
</dbReference>
<dbReference type="SMART" id="SM00387">
    <property type="entry name" value="HATPase_c"/>
    <property type="match status" value="1"/>
</dbReference>
<evidence type="ECO:0000313" key="19">
    <source>
        <dbReference type="EMBL" id="KFE67942.1"/>
    </source>
</evidence>
<dbReference type="PANTHER" id="PTHR42878">
    <property type="entry name" value="TWO-COMPONENT HISTIDINE KINASE"/>
    <property type="match status" value="1"/>
</dbReference>
<keyword evidence="13" id="KW-0472">Membrane</keyword>
<evidence type="ECO:0000256" key="7">
    <source>
        <dbReference type="ARBA" id="ARBA00022692"/>
    </source>
</evidence>
<dbReference type="PROSITE" id="PS50112">
    <property type="entry name" value="PAS"/>
    <property type="match status" value="1"/>
</dbReference>
<evidence type="ECO:0000259" key="15">
    <source>
        <dbReference type="PROSITE" id="PS50109"/>
    </source>
</evidence>
<protein>
    <recommendedName>
        <fullName evidence="3">histidine kinase</fullName>
        <ecNumber evidence="3">2.7.13.3</ecNumber>
    </recommendedName>
</protein>
<name>A0A085WJS9_9BACT</name>
<keyword evidence="20" id="KW-1185">Reference proteome</keyword>
<dbReference type="InterPro" id="IPR003018">
    <property type="entry name" value="GAF"/>
</dbReference>
<dbReference type="GO" id="GO:0000155">
    <property type="term" value="F:phosphorelay sensor kinase activity"/>
    <property type="evidence" value="ECO:0007669"/>
    <property type="project" value="InterPro"/>
</dbReference>
<dbReference type="Pfam" id="PF00672">
    <property type="entry name" value="HAMP"/>
    <property type="match status" value="1"/>
</dbReference>
<evidence type="ECO:0000256" key="9">
    <source>
        <dbReference type="ARBA" id="ARBA00022777"/>
    </source>
</evidence>
<dbReference type="PROSITE" id="PS50885">
    <property type="entry name" value="HAMP"/>
    <property type="match status" value="1"/>
</dbReference>
<dbReference type="SUPFAM" id="SSF55874">
    <property type="entry name" value="ATPase domain of HSP90 chaperone/DNA topoisomerase II/histidine kinase"/>
    <property type="match status" value="1"/>
</dbReference>
<keyword evidence="9" id="KW-0418">Kinase</keyword>
<dbReference type="SUPFAM" id="SSF55781">
    <property type="entry name" value="GAF domain-like"/>
    <property type="match status" value="1"/>
</dbReference>
<dbReference type="Pfam" id="PF02743">
    <property type="entry name" value="dCache_1"/>
    <property type="match status" value="1"/>
</dbReference>